<feature type="compositionally biased region" description="Polar residues" evidence="1">
    <location>
        <begin position="667"/>
        <end position="694"/>
    </location>
</feature>
<protein>
    <submittedName>
        <fullName evidence="2">Uncharacterized protein</fullName>
    </submittedName>
</protein>
<accession>A0ABR1R5T8</accession>
<sequence length="694" mass="78668">MQDLQRGRPDKIPVRKLKSATDEALFRKKVSPGSAKCDDLLFEYLAPLKGELFAHQVGIIACVHAFSYDKAKDVIVSVRPDYRCAGGDEHFDRKLSAYLGTLMACREAHKLIVSERVYCAAVSLLRIMKILDGRFPSLKHLLRPIGEDVLEEFLPARLIQTVLERQRYRTGLEDELEVLCGEQRWVEIQRLVGFLRTLHERQSGLDIIPQMIPKHQMWKAWNPNLQRIQLWDDRLKSPQQRIQLKQFLALEGPDMSGQCFATAKQDPNMNQVLEEALDLLDLAISSGDLAVDLFIYFIVQRGPLEANRLAQVRLCLAAGHDERTRDNAAGKLVEFHRYIARPLRPSRLLEAFVSVHEVLTRAPELRAKLGIDKIEFANFISEALTSLQIDLCNQFQHNNIHSITRVGTRICAFVSAFRKSVWLCEYWSPGYMAKIQQSPTEFEMQSLIGKFERATGESKLWYMDEIADRIGFSPRPGHNSTSPSEGLQPHTTPIQVLEEDSLWGPRRTLDIDRERLRAQVLASLHTTAPELATSCLKQCMNEPDTFISELLLRLPPSRSPLDGISNSDTICVNLASFLGPRDAAASPSAFNGGRERVHKVWRSLLMHMMRARPPGLLERCAATLARDECKAWLRNLRQLYGDNGYLDPEGGLGITKEKIRAWDVQTRGASRSQSTRAPQPLRTSHGSMHTSRTT</sequence>
<keyword evidence="3" id="KW-1185">Reference proteome</keyword>
<reference evidence="2 3" key="1">
    <citation type="submission" date="2023-01" db="EMBL/GenBank/DDBJ databases">
        <title>Analysis of 21 Apiospora genomes using comparative genomics revels a genus with tremendous synthesis potential of carbohydrate active enzymes and secondary metabolites.</title>
        <authorList>
            <person name="Sorensen T."/>
        </authorList>
    </citation>
    <scope>NUCLEOTIDE SEQUENCE [LARGE SCALE GENOMIC DNA]</scope>
    <source>
        <strain evidence="2 3">CBS 20057</strain>
    </source>
</reference>
<evidence type="ECO:0000313" key="3">
    <source>
        <dbReference type="Proteomes" id="UP001396898"/>
    </source>
</evidence>
<feature type="region of interest" description="Disordered" evidence="1">
    <location>
        <begin position="664"/>
        <end position="694"/>
    </location>
</feature>
<evidence type="ECO:0000256" key="1">
    <source>
        <dbReference type="SAM" id="MobiDB-lite"/>
    </source>
</evidence>
<evidence type="ECO:0000313" key="2">
    <source>
        <dbReference type="EMBL" id="KAK8001102.1"/>
    </source>
</evidence>
<name>A0ABR1R5T8_9PEZI</name>
<organism evidence="2 3">
    <name type="scientific">Apiospora marii</name>
    <dbReference type="NCBI Taxonomy" id="335849"/>
    <lineage>
        <taxon>Eukaryota</taxon>
        <taxon>Fungi</taxon>
        <taxon>Dikarya</taxon>
        <taxon>Ascomycota</taxon>
        <taxon>Pezizomycotina</taxon>
        <taxon>Sordariomycetes</taxon>
        <taxon>Xylariomycetidae</taxon>
        <taxon>Amphisphaeriales</taxon>
        <taxon>Apiosporaceae</taxon>
        <taxon>Apiospora</taxon>
    </lineage>
</organism>
<gene>
    <name evidence="2" type="ORF">PG991_013324</name>
</gene>
<proteinExistence type="predicted"/>
<dbReference type="Proteomes" id="UP001396898">
    <property type="component" value="Unassembled WGS sequence"/>
</dbReference>
<dbReference type="EMBL" id="JAQQWI010000018">
    <property type="protein sequence ID" value="KAK8001102.1"/>
    <property type="molecule type" value="Genomic_DNA"/>
</dbReference>
<comment type="caution">
    <text evidence="2">The sequence shown here is derived from an EMBL/GenBank/DDBJ whole genome shotgun (WGS) entry which is preliminary data.</text>
</comment>